<dbReference type="EMBL" id="JBHRZT010000021">
    <property type="protein sequence ID" value="MFC3883298.1"/>
    <property type="molecule type" value="Genomic_DNA"/>
</dbReference>
<proteinExistence type="predicted"/>
<reference evidence="2" key="1">
    <citation type="journal article" date="2019" name="Int. J. Syst. Evol. Microbiol.">
        <title>The Global Catalogue of Microorganisms (GCM) 10K type strain sequencing project: providing services to taxonomists for standard genome sequencing and annotation.</title>
        <authorList>
            <consortium name="The Broad Institute Genomics Platform"/>
            <consortium name="The Broad Institute Genome Sequencing Center for Infectious Disease"/>
            <person name="Wu L."/>
            <person name="Ma J."/>
        </authorList>
    </citation>
    <scope>NUCLEOTIDE SEQUENCE [LARGE SCALE GENOMIC DNA]</scope>
    <source>
        <strain evidence="2">CCUG 61889</strain>
    </source>
</reference>
<evidence type="ECO:0000313" key="1">
    <source>
        <dbReference type="EMBL" id="MFC3883298.1"/>
    </source>
</evidence>
<name>A0ABV8AZ97_9BACI</name>
<dbReference type="InterPro" id="IPR025551">
    <property type="entry name" value="WapI/YxiJ-like"/>
</dbReference>
<organism evidence="1 2">
    <name type="scientific">Bacillus songklensis</name>
    <dbReference type="NCBI Taxonomy" id="1069116"/>
    <lineage>
        <taxon>Bacteria</taxon>
        <taxon>Bacillati</taxon>
        <taxon>Bacillota</taxon>
        <taxon>Bacilli</taxon>
        <taxon>Bacillales</taxon>
        <taxon>Bacillaceae</taxon>
        <taxon>Bacillus</taxon>
    </lineage>
</organism>
<accession>A0ABV8AZ97</accession>
<comment type="caution">
    <text evidence="1">The sequence shown here is derived from an EMBL/GenBank/DDBJ whole genome shotgun (WGS) entry which is preliminary data.</text>
</comment>
<gene>
    <name evidence="1" type="ORF">ACFOU2_07085</name>
</gene>
<dbReference type="Pfam" id="PF14176">
    <property type="entry name" value="YxiJ"/>
    <property type="match status" value="1"/>
</dbReference>
<dbReference type="Proteomes" id="UP001595752">
    <property type="component" value="Unassembled WGS sequence"/>
</dbReference>
<sequence>MFNIDKVRIYEQLKMLEKTLYNPFPYDDTDKIQDDFNKELSEEDCLTGDLNSYWMNIDGSLIYVLRGRSKRIPQGQIDWLHLSFFDIFHQYRFMEEKMADYPTFYEEYMNFEKVRKLLLDYLSYN</sequence>
<evidence type="ECO:0000313" key="2">
    <source>
        <dbReference type="Proteomes" id="UP001595752"/>
    </source>
</evidence>
<keyword evidence="2" id="KW-1185">Reference proteome</keyword>
<protein>
    <submittedName>
        <fullName evidence="1">YxiJ family protein</fullName>
    </submittedName>
</protein>